<sequence length="74" mass="7879">MPAFFQEVFARAGVDDDAKPYPDAIAALGNSSFVRLAGGSGLRLDTPRTLSVEGFVQALHSLSATRVLGFFNPH</sequence>
<organism evidence="1 2">
    <name type="scientific">Labrys neptuniae</name>
    <dbReference type="NCBI Taxonomy" id="376174"/>
    <lineage>
        <taxon>Bacteria</taxon>
        <taxon>Pseudomonadati</taxon>
        <taxon>Pseudomonadota</taxon>
        <taxon>Alphaproteobacteria</taxon>
        <taxon>Hyphomicrobiales</taxon>
        <taxon>Xanthobacteraceae</taxon>
        <taxon>Labrys</taxon>
    </lineage>
</organism>
<protein>
    <submittedName>
        <fullName evidence="1">Uncharacterized protein</fullName>
    </submittedName>
</protein>
<evidence type="ECO:0000313" key="2">
    <source>
        <dbReference type="Proteomes" id="UP001555786"/>
    </source>
</evidence>
<keyword evidence="2" id="KW-1185">Reference proteome</keyword>
<accession>A0ABV3PU95</accession>
<reference evidence="1 2" key="1">
    <citation type="submission" date="2024-07" db="EMBL/GenBank/DDBJ databases">
        <title>Description of Labrys sedimenti sp. nov., isolated from a diclofenac-degrading enrichment culture.</title>
        <authorList>
            <person name="Tancsics A."/>
            <person name="Csepanyi A."/>
        </authorList>
    </citation>
    <scope>NUCLEOTIDE SEQUENCE [LARGE SCALE GENOMIC DNA]</scope>
    <source>
        <strain evidence="1 2">LMG 23578</strain>
    </source>
</reference>
<dbReference type="Proteomes" id="UP001555786">
    <property type="component" value="Unassembled WGS sequence"/>
</dbReference>
<name>A0ABV3PU95_9HYPH</name>
<proteinExistence type="predicted"/>
<dbReference type="RefSeq" id="WP_367626006.1">
    <property type="nucleotide sequence ID" value="NZ_JBFNQD010000013.1"/>
</dbReference>
<gene>
    <name evidence="1" type="ORF">ABXS05_27085</name>
</gene>
<evidence type="ECO:0000313" key="1">
    <source>
        <dbReference type="EMBL" id="MEW9309243.1"/>
    </source>
</evidence>
<dbReference type="EMBL" id="JBFNQD010000013">
    <property type="protein sequence ID" value="MEW9309243.1"/>
    <property type="molecule type" value="Genomic_DNA"/>
</dbReference>
<comment type="caution">
    <text evidence="1">The sequence shown here is derived from an EMBL/GenBank/DDBJ whole genome shotgun (WGS) entry which is preliminary data.</text>
</comment>